<evidence type="ECO:0000256" key="8">
    <source>
        <dbReference type="ARBA" id="ARBA00022982"/>
    </source>
</evidence>
<keyword evidence="10" id="KW-0408">Iron</keyword>
<dbReference type="GO" id="GO:0046872">
    <property type="term" value="F:metal ion binding"/>
    <property type="evidence" value="ECO:0007669"/>
    <property type="project" value="UniProtKB-KW"/>
</dbReference>
<reference evidence="14" key="1">
    <citation type="submission" date="2018-01" db="EMBL/GenBank/DDBJ databases">
        <title>Draft Genome Sequence of the Radioresistant Bacterium Deinococcus aerius TR0125, Isolated from the Higher Atmosphere above Japan.</title>
        <authorList>
            <person name="Satoh K."/>
            <person name="Arai H."/>
            <person name="Sanzen T."/>
            <person name="Kawaguchi Y."/>
            <person name="Hayashi H."/>
            <person name="Yokobori S."/>
            <person name="Yamagishi A."/>
            <person name="Oono Y."/>
            <person name="Narumi I."/>
        </authorList>
    </citation>
    <scope>NUCLEOTIDE SEQUENCE [LARGE SCALE GENOMIC DNA]</scope>
    <source>
        <strain evidence="14">TR0125</strain>
    </source>
</reference>
<dbReference type="OrthoDB" id="9776710at2"/>
<name>A0A2I9DPB6_9DEIO</name>
<evidence type="ECO:0000256" key="2">
    <source>
        <dbReference type="ARBA" id="ARBA00007543"/>
    </source>
</evidence>
<feature type="transmembrane region" description="Helical" evidence="12">
    <location>
        <begin position="6"/>
        <end position="28"/>
    </location>
</feature>
<dbReference type="RefSeq" id="WP_103127548.1">
    <property type="nucleotide sequence ID" value="NZ_BFAG01000001.1"/>
</dbReference>
<evidence type="ECO:0000256" key="3">
    <source>
        <dbReference type="ARBA" id="ARBA00022448"/>
    </source>
</evidence>
<evidence type="ECO:0000256" key="6">
    <source>
        <dbReference type="ARBA" id="ARBA00022692"/>
    </source>
</evidence>
<keyword evidence="8" id="KW-0249">Electron transport</keyword>
<feature type="transmembrane region" description="Helical" evidence="12">
    <location>
        <begin position="158"/>
        <end position="184"/>
    </location>
</feature>
<evidence type="ECO:0000313" key="14">
    <source>
        <dbReference type="Proteomes" id="UP000236569"/>
    </source>
</evidence>
<organism evidence="13 14">
    <name type="scientific">Deinococcus aerius</name>
    <dbReference type="NCBI Taxonomy" id="200253"/>
    <lineage>
        <taxon>Bacteria</taxon>
        <taxon>Thermotogati</taxon>
        <taxon>Deinococcota</taxon>
        <taxon>Deinococci</taxon>
        <taxon>Deinococcales</taxon>
        <taxon>Deinococcaceae</taxon>
        <taxon>Deinococcus</taxon>
    </lineage>
</organism>
<evidence type="ECO:0000313" key="13">
    <source>
        <dbReference type="EMBL" id="GBF03947.1"/>
    </source>
</evidence>
<comment type="caution">
    <text evidence="13">The sequence shown here is derived from an EMBL/GenBank/DDBJ whole genome shotgun (WGS) entry which is preliminary data.</text>
</comment>
<feature type="transmembrane region" description="Helical" evidence="12">
    <location>
        <begin position="255"/>
        <end position="276"/>
    </location>
</feature>
<feature type="transmembrane region" description="Helical" evidence="12">
    <location>
        <begin position="114"/>
        <end position="138"/>
    </location>
</feature>
<keyword evidence="9 12" id="KW-1133">Transmembrane helix</keyword>
<keyword evidence="7" id="KW-0479">Metal-binding</keyword>
<evidence type="ECO:0000256" key="12">
    <source>
        <dbReference type="SAM" id="Phobius"/>
    </source>
</evidence>
<keyword evidence="11 12" id="KW-0472">Membrane</keyword>
<dbReference type="GO" id="GO:0016682">
    <property type="term" value="F:oxidoreductase activity, acting on diphenols and related substances as donors, oxygen as acceptor"/>
    <property type="evidence" value="ECO:0007669"/>
    <property type="project" value="TreeGrafter"/>
</dbReference>
<evidence type="ECO:0000256" key="5">
    <source>
        <dbReference type="ARBA" id="ARBA00022617"/>
    </source>
</evidence>
<comment type="subcellular location">
    <subcellularLocation>
        <location evidence="1">Cell membrane</location>
        <topology evidence="1">Multi-pass membrane protein</topology>
    </subcellularLocation>
</comment>
<feature type="transmembrane region" description="Helical" evidence="12">
    <location>
        <begin position="231"/>
        <end position="248"/>
    </location>
</feature>
<accession>A0A2I9DPB6</accession>
<sequence length="345" mass="39148">MDLVTLWFWLIALTFTLYFFLEGFDFGVDILRPFLARNEAEERALVGTIGPFWDGNEVWAIAAAGVMFSTFPVWYGTLFSGLYPVFVIILLSLLMRGVSFEYRNQVESQRWRSFWDWMSFLGSLIPSFFWGLTMAKLIEGLPINADERVLGGFAEVFTPFSVVGGLATTLLFMLHGANFLLLRLHKDTELYNRARAAALFWGALATVAILAFVVMGYVTEGLFNSFGVLPWLFPVAAALTLGSIWYGLTRRRDVLAFLMSSLTIVFSTVTIFIALYTRQVVLPSTLNPEYSLSLRESASQPYTLVLMTWVGAIFLPLIIGYQVWNYYIFRERVRPEEGGLNKGYD</sequence>
<dbReference type="GO" id="GO:0005886">
    <property type="term" value="C:plasma membrane"/>
    <property type="evidence" value="ECO:0007669"/>
    <property type="project" value="UniProtKB-SubCell"/>
</dbReference>
<feature type="transmembrane region" description="Helical" evidence="12">
    <location>
        <begin position="81"/>
        <end position="102"/>
    </location>
</feature>
<keyword evidence="3" id="KW-0813">Transport</keyword>
<feature type="transmembrane region" description="Helical" evidence="12">
    <location>
        <begin position="302"/>
        <end position="324"/>
    </location>
</feature>
<evidence type="ECO:0000256" key="1">
    <source>
        <dbReference type="ARBA" id="ARBA00004651"/>
    </source>
</evidence>
<evidence type="ECO:0000256" key="11">
    <source>
        <dbReference type="ARBA" id="ARBA00023136"/>
    </source>
</evidence>
<keyword evidence="5" id="KW-0349">Heme</keyword>
<dbReference type="PANTHER" id="PTHR43141:SF5">
    <property type="entry name" value="CYTOCHROME BD-I UBIQUINOL OXIDASE SUBUNIT 2"/>
    <property type="match status" value="1"/>
</dbReference>
<comment type="similarity">
    <text evidence="2">Belongs to the cytochrome ubiquinol oxidase subunit 2 family.</text>
</comment>
<dbReference type="InterPro" id="IPR003317">
    <property type="entry name" value="Cyt-d_oxidase_su2"/>
</dbReference>
<dbReference type="GO" id="GO:0019646">
    <property type="term" value="P:aerobic electron transport chain"/>
    <property type="evidence" value="ECO:0007669"/>
    <property type="project" value="TreeGrafter"/>
</dbReference>
<dbReference type="GO" id="GO:0070069">
    <property type="term" value="C:cytochrome complex"/>
    <property type="evidence" value="ECO:0007669"/>
    <property type="project" value="TreeGrafter"/>
</dbReference>
<dbReference type="Pfam" id="PF02322">
    <property type="entry name" value="Cyt_bd_oxida_II"/>
    <property type="match status" value="1"/>
</dbReference>
<proteinExistence type="inferred from homology"/>
<keyword evidence="6 12" id="KW-0812">Transmembrane</keyword>
<keyword evidence="4" id="KW-1003">Cell membrane</keyword>
<dbReference type="GO" id="GO:0009055">
    <property type="term" value="F:electron transfer activity"/>
    <property type="evidence" value="ECO:0007669"/>
    <property type="project" value="TreeGrafter"/>
</dbReference>
<evidence type="ECO:0000256" key="9">
    <source>
        <dbReference type="ARBA" id="ARBA00022989"/>
    </source>
</evidence>
<evidence type="ECO:0000256" key="10">
    <source>
        <dbReference type="ARBA" id="ARBA00023004"/>
    </source>
</evidence>
<protein>
    <submittedName>
        <fullName evidence="13">Cytochrome d ubiquinol oxidase subunit II</fullName>
    </submittedName>
</protein>
<dbReference type="PIRSF" id="PIRSF000267">
    <property type="entry name" value="Cyt_oxidse_sub2"/>
    <property type="match status" value="1"/>
</dbReference>
<dbReference type="AlphaFoldDB" id="A0A2I9DPB6"/>
<keyword evidence="14" id="KW-1185">Reference proteome</keyword>
<feature type="transmembrane region" description="Helical" evidence="12">
    <location>
        <begin position="196"/>
        <end position="219"/>
    </location>
</feature>
<dbReference type="NCBIfam" id="TIGR00203">
    <property type="entry name" value="cydB"/>
    <property type="match status" value="1"/>
</dbReference>
<dbReference type="PANTHER" id="PTHR43141">
    <property type="entry name" value="CYTOCHROME BD2 SUBUNIT II"/>
    <property type="match status" value="1"/>
</dbReference>
<dbReference type="Proteomes" id="UP000236569">
    <property type="component" value="Unassembled WGS sequence"/>
</dbReference>
<gene>
    <name evidence="13" type="ORF">DAERI_010119</name>
</gene>
<evidence type="ECO:0000256" key="4">
    <source>
        <dbReference type="ARBA" id="ARBA00022475"/>
    </source>
</evidence>
<evidence type="ECO:0000256" key="7">
    <source>
        <dbReference type="ARBA" id="ARBA00022723"/>
    </source>
</evidence>
<dbReference type="EMBL" id="BFAG01000001">
    <property type="protein sequence ID" value="GBF03947.1"/>
    <property type="molecule type" value="Genomic_DNA"/>
</dbReference>